<dbReference type="Proteomes" id="UP001151752">
    <property type="component" value="Chromosome 12"/>
</dbReference>
<dbReference type="AlphaFoldDB" id="A0A9Q0WBQ9"/>
<name>A0A9Q0WBQ9_9ROSI</name>
<evidence type="ECO:0000313" key="2">
    <source>
        <dbReference type="Proteomes" id="UP001151752"/>
    </source>
</evidence>
<sequence length="104" mass="11875">MVYLQGSKLLSRVMVQVQCIEKQELLNQHKAVHPVLNSELRGSMTGEATSLGNIQPASWKLERPTRTMHEAQAANNIRRKKDTLGKFVLTRMLWWAVARRSFSA</sequence>
<reference evidence="1" key="2">
    <citation type="journal article" date="2023" name="Int. J. Mol. Sci.">
        <title>De Novo Assembly and Annotation of 11 Diverse Shrub Willow (Salix) Genomes Reveals Novel Gene Organization in Sex-Linked Regions.</title>
        <authorList>
            <person name="Hyden B."/>
            <person name="Feng K."/>
            <person name="Yates T.B."/>
            <person name="Jawdy S."/>
            <person name="Cereghino C."/>
            <person name="Smart L.B."/>
            <person name="Muchero W."/>
        </authorList>
    </citation>
    <scope>NUCLEOTIDE SEQUENCE</scope>
    <source>
        <tissue evidence="1">Shoot tip</tissue>
    </source>
</reference>
<organism evidence="1 2">
    <name type="scientific">Salix koriyanagi</name>
    <dbReference type="NCBI Taxonomy" id="2511006"/>
    <lineage>
        <taxon>Eukaryota</taxon>
        <taxon>Viridiplantae</taxon>
        <taxon>Streptophyta</taxon>
        <taxon>Embryophyta</taxon>
        <taxon>Tracheophyta</taxon>
        <taxon>Spermatophyta</taxon>
        <taxon>Magnoliopsida</taxon>
        <taxon>eudicotyledons</taxon>
        <taxon>Gunneridae</taxon>
        <taxon>Pentapetalae</taxon>
        <taxon>rosids</taxon>
        <taxon>fabids</taxon>
        <taxon>Malpighiales</taxon>
        <taxon>Salicaceae</taxon>
        <taxon>Saliceae</taxon>
        <taxon>Salix</taxon>
    </lineage>
</organism>
<proteinExistence type="predicted"/>
<keyword evidence="2" id="KW-1185">Reference proteome</keyword>
<reference evidence="1" key="1">
    <citation type="submission" date="2022-11" db="EMBL/GenBank/DDBJ databases">
        <authorList>
            <person name="Hyden B.L."/>
            <person name="Feng K."/>
            <person name="Yates T."/>
            <person name="Jawdy S."/>
            <person name="Smart L.B."/>
            <person name="Muchero W."/>
        </authorList>
    </citation>
    <scope>NUCLEOTIDE SEQUENCE</scope>
    <source>
        <tissue evidence="1">Shoot tip</tissue>
    </source>
</reference>
<evidence type="ECO:0000313" key="1">
    <source>
        <dbReference type="EMBL" id="KAJ6764345.1"/>
    </source>
</evidence>
<gene>
    <name evidence="1" type="ORF">OIU74_023264</name>
</gene>
<comment type="caution">
    <text evidence="1">The sequence shown here is derived from an EMBL/GenBank/DDBJ whole genome shotgun (WGS) entry which is preliminary data.</text>
</comment>
<dbReference type="EMBL" id="JAPFFM010000004">
    <property type="protein sequence ID" value="KAJ6764345.1"/>
    <property type="molecule type" value="Genomic_DNA"/>
</dbReference>
<protein>
    <submittedName>
        <fullName evidence="1">Uncharacterized protein</fullName>
    </submittedName>
</protein>
<accession>A0A9Q0WBQ9</accession>